<evidence type="ECO:0000256" key="5">
    <source>
        <dbReference type="ARBA" id="ARBA00023263"/>
    </source>
</evidence>
<keyword evidence="6" id="KW-0472">Membrane</keyword>
<dbReference type="AlphaFoldDB" id="A0A8T3VZB5"/>
<dbReference type="Pfam" id="PF04021">
    <property type="entry name" value="Class_IIIsignal"/>
    <property type="match status" value="1"/>
</dbReference>
<comment type="subcellular location">
    <subcellularLocation>
        <location evidence="1">Cell surface</location>
    </subcellularLocation>
    <subcellularLocation>
        <location evidence="2">Fimbrium</location>
    </subcellularLocation>
    <subcellularLocation>
        <location evidence="3">Secreted</location>
    </subcellularLocation>
</comment>
<keyword evidence="5" id="KW-0281">Fimbrium</keyword>
<dbReference type="InterPro" id="IPR007166">
    <property type="entry name" value="Class3_signal_pept_motif"/>
</dbReference>
<accession>A0A8T3VZB5</accession>
<reference evidence="7" key="1">
    <citation type="submission" date="2020-07" db="EMBL/GenBank/DDBJ databases">
        <title>Severe corrosion of carbon steel in oil field produced water can be linked to methanogenic archaea containing a special type of NiFe hydrogenase.</title>
        <authorList>
            <person name="Lahme S."/>
            <person name="Mand J."/>
            <person name="Longwell J."/>
            <person name="Smith R."/>
            <person name="Enning D."/>
        </authorList>
    </citation>
    <scope>NUCLEOTIDE SEQUENCE</scope>
    <source>
        <strain evidence="7">MIC098Bin5</strain>
    </source>
</reference>
<proteinExistence type="predicted"/>
<dbReference type="EMBL" id="JACCQJ010000001">
    <property type="protein sequence ID" value="MBG0769281.1"/>
    <property type="molecule type" value="Genomic_DNA"/>
</dbReference>
<comment type="caution">
    <text evidence="7">The sequence shown here is derived from an EMBL/GenBank/DDBJ whole genome shotgun (WGS) entry which is preliminary data.</text>
</comment>
<evidence type="ECO:0000313" key="8">
    <source>
        <dbReference type="Proteomes" id="UP000714405"/>
    </source>
</evidence>
<keyword evidence="4" id="KW-0964">Secreted</keyword>
<evidence type="ECO:0000256" key="6">
    <source>
        <dbReference type="SAM" id="Phobius"/>
    </source>
</evidence>
<dbReference type="RefSeq" id="WP_278491954.1">
    <property type="nucleotide sequence ID" value="NZ_JACCQJ010000001.1"/>
</dbReference>
<sequence>MKFLEKLTSKKGQVSMEIGILVAAAVAVAAIAAYFYAKNVKNSASNTEATTNSTISAFNKTADAAAQNMTNLMN</sequence>
<protein>
    <submittedName>
        <fullName evidence="7">Class III signal peptide-containing protein</fullName>
    </submittedName>
</protein>
<keyword evidence="6" id="KW-1133">Transmembrane helix</keyword>
<evidence type="ECO:0000256" key="4">
    <source>
        <dbReference type="ARBA" id="ARBA00022525"/>
    </source>
</evidence>
<dbReference type="GO" id="GO:0009986">
    <property type="term" value="C:cell surface"/>
    <property type="evidence" value="ECO:0007669"/>
    <property type="project" value="UniProtKB-SubCell"/>
</dbReference>
<evidence type="ECO:0000256" key="2">
    <source>
        <dbReference type="ARBA" id="ARBA00004561"/>
    </source>
</evidence>
<keyword evidence="6" id="KW-0812">Transmembrane</keyword>
<feature type="transmembrane region" description="Helical" evidence="6">
    <location>
        <begin position="20"/>
        <end position="37"/>
    </location>
</feature>
<evidence type="ECO:0000313" key="7">
    <source>
        <dbReference type="EMBL" id="MBG0769281.1"/>
    </source>
</evidence>
<dbReference type="Proteomes" id="UP000714405">
    <property type="component" value="Unassembled WGS sequence"/>
</dbReference>
<gene>
    <name evidence="7" type="ORF">H0S71_05205</name>
</gene>
<evidence type="ECO:0000256" key="3">
    <source>
        <dbReference type="ARBA" id="ARBA00004613"/>
    </source>
</evidence>
<name>A0A8T3VZB5_METMI</name>
<organism evidence="7 8">
    <name type="scientific">Methanococcus maripaludis</name>
    <name type="common">Methanococcus deltae</name>
    <dbReference type="NCBI Taxonomy" id="39152"/>
    <lineage>
        <taxon>Archaea</taxon>
        <taxon>Methanobacteriati</taxon>
        <taxon>Methanobacteriota</taxon>
        <taxon>Methanomada group</taxon>
        <taxon>Methanococci</taxon>
        <taxon>Methanococcales</taxon>
        <taxon>Methanococcaceae</taxon>
        <taxon>Methanococcus</taxon>
    </lineage>
</organism>
<dbReference type="GO" id="GO:0005576">
    <property type="term" value="C:extracellular region"/>
    <property type="evidence" value="ECO:0007669"/>
    <property type="project" value="UniProtKB-SubCell"/>
</dbReference>
<evidence type="ECO:0000256" key="1">
    <source>
        <dbReference type="ARBA" id="ARBA00004241"/>
    </source>
</evidence>